<dbReference type="GO" id="GO:0016746">
    <property type="term" value="F:acyltransferase activity"/>
    <property type="evidence" value="ECO:0007669"/>
    <property type="project" value="UniProtKB-KW"/>
</dbReference>
<dbReference type="RefSeq" id="WP_304446931.1">
    <property type="nucleotide sequence ID" value="NZ_JARRAH010000001.1"/>
</dbReference>
<dbReference type="Proteomes" id="UP001596406">
    <property type="component" value="Unassembled WGS sequence"/>
</dbReference>
<evidence type="ECO:0000259" key="1">
    <source>
        <dbReference type="PROSITE" id="PS51186"/>
    </source>
</evidence>
<keyword evidence="3" id="KW-1185">Reference proteome</keyword>
<dbReference type="InterPro" id="IPR016181">
    <property type="entry name" value="Acyl_CoA_acyltransferase"/>
</dbReference>
<feature type="domain" description="N-acetyltransferase" evidence="1">
    <location>
        <begin position="1"/>
        <end position="154"/>
    </location>
</feature>
<dbReference type="Gene3D" id="3.40.630.30">
    <property type="match status" value="1"/>
</dbReference>
<dbReference type="AlphaFoldDB" id="A0ABD5U8X8"/>
<accession>A0ABD5U8X8</accession>
<sequence>MDLVEAGPADVETLVDLWFSLATEMERYSRFNELSYSSRDDVSGDGFRELLASEDVRVVLIRDEATVGYLVLREGTHPSRTCAEYVRLVDLLVREEYRDRGYGSAAVEAVKVMAREEGYDLLKVACEWRNEGARRFYRGHDFEPKQVEFVHDLA</sequence>
<proteinExistence type="predicted"/>
<dbReference type="Pfam" id="PF00583">
    <property type="entry name" value="Acetyltransf_1"/>
    <property type="match status" value="1"/>
</dbReference>
<evidence type="ECO:0000313" key="2">
    <source>
        <dbReference type="EMBL" id="MFC6835224.1"/>
    </source>
</evidence>
<dbReference type="PROSITE" id="PS51186">
    <property type="entry name" value="GNAT"/>
    <property type="match status" value="1"/>
</dbReference>
<dbReference type="CDD" id="cd04301">
    <property type="entry name" value="NAT_SF"/>
    <property type="match status" value="1"/>
</dbReference>
<dbReference type="EC" id="2.3.-.-" evidence="2"/>
<name>A0ABD5U8X8_9EURY</name>
<gene>
    <name evidence="2" type="ORF">ACFQHK_01720</name>
</gene>
<protein>
    <submittedName>
        <fullName evidence="2">GNAT family N-acetyltransferase</fullName>
        <ecNumber evidence="2">2.3.-.-</ecNumber>
    </submittedName>
</protein>
<dbReference type="InterPro" id="IPR000182">
    <property type="entry name" value="GNAT_dom"/>
</dbReference>
<keyword evidence="2" id="KW-0012">Acyltransferase</keyword>
<evidence type="ECO:0000313" key="3">
    <source>
        <dbReference type="Proteomes" id="UP001596406"/>
    </source>
</evidence>
<dbReference type="EMBL" id="JBHSXM010000001">
    <property type="protein sequence ID" value="MFC6835224.1"/>
    <property type="molecule type" value="Genomic_DNA"/>
</dbReference>
<dbReference type="SUPFAM" id="SSF55729">
    <property type="entry name" value="Acyl-CoA N-acyltransferases (Nat)"/>
    <property type="match status" value="1"/>
</dbReference>
<reference evidence="2 3" key="1">
    <citation type="journal article" date="2019" name="Int. J. Syst. Evol. Microbiol.">
        <title>The Global Catalogue of Microorganisms (GCM) 10K type strain sequencing project: providing services to taxonomists for standard genome sequencing and annotation.</title>
        <authorList>
            <consortium name="The Broad Institute Genomics Platform"/>
            <consortium name="The Broad Institute Genome Sequencing Center for Infectious Disease"/>
            <person name="Wu L."/>
            <person name="Ma J."/>
        </authorList>
    </citation>
    <scope>NUCLEOTIDE SEQUENCE [LARGE SCALE GENOMIC DNA]</scope>
    <source>
        <strain evidence="2 3">PSRA2</strain>
    </source>
</reference>
<organism evidence="2 3">
    <name type="scientific">Halomarina ordinaria</name>
    <dbReference type="NCBI Taxonomy" id="3033939"/>
    <lineage>
        <taxon>Archaea</taxon>
        <taxon>Methanobacteriati</taxon>
        <taxon>Methanobacteriota</taxon>
        <taxon>Stenosarchaea group</taxon>
        <taxon>Halobacteria</taxon>
        <taxon>Halobacteriales</taxon>
        <taxon>Natronomonadaceae</taxon>
        <taxon>Halomarina</taxon>
    </lineage>
</organism>
<keyword evidence="2" id="KW-0808">Transferase</keyword>
<comment type="caution">
    <text evidence="2">The sequence shown here is derived from an EMBL/GenBank/DDBJ whole genome shotgun (WGS) entry which is preliminary data.</text>
</comment>